<organism evidence="1 2">
    <name type="scientific">Nocardioides endophyticus</name>
    <dbReference type="NCBI Taxonomy" id="1353775"/>
    <lineage>
        <taxon>Bacteria</taxon>
        <taxon>Bacillati</taxon>
        <taxon>Actinomycetota</taxon>
        <taxon>Actinomycetes</taxon>
        <taxon>Propionibacteriales</taxon>
        <taxon>Nocardioidaceae</taxon>
        <taxon>Nocardioides</taxon>
    </lineage>
</organism>
<name>A0ABP8ZD87_9ACTN</name>
<sequence length="112" mass="11964">MRDVRNGAPSDGHCPSVAVCLVWLGDPAAVDAVMSARGPWHEVVETAPGLLLVESDDTLSRVYHEVKWLLPDGCPLFVAPLHERPKARGVADGVVSWLRARLPLPGPGTGQP</sequence>
<protein>
    <submittedName>
        <fullName evidence="1">Uncharacterized protein</fullName>
    </submittedName>
</protein>
<evidence type="ECO:0000313" key="2">
    <source>
        <dbReference type="Proteomes" id="UP001499882"/>
    </source>
</evidence>
<accession>A0ABP8ZD87</accession>
<gene>
    <name evidence="1" type="ORF">GCM10023350_43410</name>
</gene>
<dbReference type="Proteomes" id="UP001499882">
    <property type="component" value="Unassembled WGS sequence"/>
</dbReference>
<evidence type="ECO:0000313" key="1">
    <source>
        <dbReference type="EMBL" id="GAA4753452.1"/>
    </source>
</evidence>
<keyword evidence="2" id="KW-1185">Reference proteome</keyword>
<comment type="caution">
    <text evidence="1">The sequence shown here is derived from an EMBL/GenBank/DDBJ whole genome shotgun (WGS) entry which is preliminary data.</text>
</comment>
<dbReference type="EMBL" id="BAABKN010000028">
    <property type="protein sequence ID" value="GAA4753452.1"/>
    <property type="molecule type" value="Genomic_DNA"/>
</dbReference>
<reference evidence="2" key="1">
    <citation type="journal article" date="2019" name="Int. J. Syst. Evol. Microbiol.">
        <title>The Global Catalogue of Microorganisms (GCM) 10K type strain sequencing project: providing services to taxonomists for standard genome sequencing and annotation.</title>
        <authorList>
            <consortium name="The Broad Institute Genomics Platform"/>
            <consortium name="The Broad Institute Genome Sequencing Center for Infectious Disease"/>
            <person name="Wu L."/>
            <person name="Ma J."/>
        </authorList>
    </citation>
    <scope>NUCLEOTIDE SEQUENCE [LARGE SCALE GENOMIC DNA]</scope>
    <source>
        <strain evidence="2">JCM 18532</strain>
    </source>
</reference>
<proteinExistence type="predicted"/>